<dbReference type="Proteomes" id="UP000298663">
    <property type="component" value="Chromosome X"/>
</dbReference>
<evidence type="ECO:0000313" key="2">
    <source>
        <dbReference type="EMBL" id="TMS36079.1"/>
    </source>
</evidence>
<feature type="transmembrane region" description="Helical" evidence="1">
    <location>
        <begin position="508"/>
        <end position="524"/>
    </location>
</feature>
<dbReference type="EMBL" id="CM016762">
    <property type="protein sequence ID" value="TMS36079.1"/>
    <property type="molecule type" value="Genomic_DNA"/>
</dbReference>
<dbReference type="AlphaFoldDB" id="A0A4U8UTV1"/>
<dbReference type="STRING" id="34508.A0A4U8UTV1"/>
<dbReference type="PANTHER" id="PTHR31061">
    <property type="entry name" value="LD22376P"/>
    <property type="match status" value="1"/>
</dbReference>
<dbReference type="PANTHER" id="PTHR31061:SF24">
    <property type="entry name" value="LD22376P"/>
    <property type="match status" value="1"/>
</dbReference>
<proteinExistence type="predicted"/>
<evidence type="ECO:0000313" key="3">
    <source>
        <dbReference type="Proteomes" id="UP000298663"/>
    </source>
</evidence>
<feature type="transmembrane region" description="Helical" evidence="1">
    <location>
        <begin position="214"/>
        <end position="231"/>
    </location>
</feature>
<keyword evidence="1" id="KW-0472">Membrane</keyword>
<dbReference type="OrthoDB" id="2149840at2759"/>
<accession>A0A4U8UTV1</accession>
<feature type="transmembrane region" description="Helical" evidence="1">
    <location>
        <begin position="372"/>
        <end position="395"/>
    </location>
</feature>
<reference evidence="2 3" key="2">
    <citation type="journal article" date="2019" name="G3 (Bethesda)">
        <title>Hybrid Assembly of the Genome of the Entomopathogenic Nematode Steinernema carpocapsae Identifies the X-Chromosome.</title>
        <authorList>
            <person name="Serra L."/>
            <person name="Macchietto M."/>
            <person name="Macias-Munoz A."/>
            <person name="McGill C.J."/>
            <person name="Rodriguez I.M."/>
            <person name="Rodriguez B."/>
            <person name="Murad R."/>
            <person name="Mortazavi A."/>
        </authorList>
    </citation>
    <scope>NUCLEOTIDE SEQUENCE [LARGE SCALE GENOMIC DNA]</scope>
    <source>
        <strain evidence="2 3">ALL</strain>
    </source>
</reference>
<feature type="transmembrane region" description="Helical" evidence="1">
    <location>
        <begin position="243"/>
        <end position="261"/>
    </location>
</feature>
<name>A0A4U8UTV1_STECR</name>
<evidence type="ECO:0000256" key="1">
    <source>
        <dbReference type="SAM" id="Phobius"/>
    </source>
</evidence>
<feature type="transmembrane region" description="Helical" evidence="1">
    <location>
        <begin position="471"/>
        <end position="488"/>
    </location>
</feature>
<keyword evidence="1" id="KW-0812">Transmembrane</keyword>
<comment type="caution">
    <text evidence="2">The sequence shown here is derived from an EMBL/GenBank/DDBJ whole genome shotgun (WGS) entry which is preliminary data.</text>
</comment>
<dbReference type="EMBL" id="AZBU02000001">
    <property type="protein sequence ID" value="TMS36079.1"/>
    <property type="molecule type" value="Genomic_DNA"/>
</dbReference>
<protein>
    <submittedName>
        <fullName evidence="2">Uncharacterized protein</fullName>
    </submittedName>
</protein>
<organism evidence="2 3">
    <name type="scientific">Steinernema carpocapsae</name>
    <name type="common">Entomopathogenic nematode</name>
    <dbReference type="NCBI Taxonomy" id="34508"/>
    <lineage>
        <taxon>Eukaryota</taxon>
        <taxon>Metazoa</taxon>
        <taxon>Ecdysozoa</taxon>
        <taxon>Nematoda</taxon>
        <taxon>Chromadorea</taxon>
        <taxon>Rhabditida</taxon>
        <taxon>Tylenchina</taxon>
        <taxon>Panagrolaimomorpha</taxon>
        <taxon>Strongyloidoidea</taxon>
        <taxon>Steinernematidae</taxon>
        <taxon>Steinernema</taxon>
    </lineage>
</organism>
<feature type="transmembrane region" description="Helical" evidence="1">
    <location>
        <begin position="185"/>
        <end position="202"/>
    </location>
</feature>
<feature type="transmembrane region" description="Helical" evidence="1">
    <location>
        <begin position="282"/>
        <end position="308"/>
    </location>
</feature>
<keyword evidence="1" id="KW-1133">Transmembrane helix</keyword>
<reference evidence="2 3" key="1">
    <citation type="journal article" date="2015" name="Genome Biol.">
        <title>Comparative genomics of Steinernema reveals deeply conserved gene regulatory networks.</title>
        <authorList>
            <person name="Dillman A.R."/>
            <person name="Macchietto M."/>
            <person name="Porter C.F."/>
            <person name="Rogers A."/>
            <person name="Williams B."/>
            <person name="Antoshechkin I."/>
            <person name="Lee M.M."/>
            <person name="Goodwin Z."/>
            <person name="Lu X."/>
            <person name="Lewis E.E."/>
            <person name="Goodrich-Blair H."/>
            <person name="Stock S.P."/>
            <person name="Adams B.J."/>
            <person name="Sternberg P.W."/>
            <person name="Mortazavi A."/>
        </authorList>
    </citation>
    <scope>NUCLEOTIDE SEQUENCE [LARGE SCALE GENOMIC DNA]</scope>
    <source>
        <strain evidence="2 3">ALL</strain>
    </source>
</reference>
<sequence length="532" mass="60530">MDTGSLTVVGRPNMTLLTKSFACYSCSLREVCHFSHSQMKIRVNTTFATVLEILDSSNKIVCERQEFKFGEHGNYTMYSSSCQIEESSPPVNTDFPIYFAILGILLLTFMLGVVSLVHRNSISSWLGEGFEMLDPLSITPSKRLKSLDTFRGITICFMIFVNYGGGGYWFFKHSPWDGLTVADVIFPWFLFIMGVSLGFTIEKKGITQDFVRRVLNRTILLFLIGMIVINNNRDWKTMRIMGVLQRIALCYLIVVVVRSVTHRRIQETQAMTTQLERCSVCADVFVYIADFVIFLLFALLWVGFIFWLPLGSDCPRGYLGPGGLSLNGTYWNCTGGAARVIDSFVLGDSHMYRHPSCKNVYECSTSFEPEGILGTLTATINVFVGLQVSQVLLIFKRNRAKFLRLITWAIVLFFSGAFFDGTFKKEIGLIPMNKNLWSLSFAFITSSISIVLFAILFMVIDVCNWWDGSPFVFTGKNAIALYVVHVLFRSTFPVQWKVTKEHPNELALHLWGVSFWIIVAFFLHRRRIYLSL</sequence>
<feature type="transmembrane region" description="Helical" evidence="1">
    <location>
        <begin position="439"/>
        <end position="459"/>
    </location>
</feature>
<keyword evidence="3" id="KW-1185">Reference proteome</keyword>
<feature type="transmembrane region" description="Helical" evidence="1">
    <location>
        <begin position="150"/>
        <end position="170"/>
    </location>
</feature>
<feature type="transmembrane region" description="Helical" evidence="1">
    <location>
        <begin position="97"/>
        <end position="117"/>
    </location>
</feature>
<gene>
    <name evidence="2" type="ORF">L596_003337</name>
</gene>
<feature type="transmembrane region" description="Helical" evidence="1">
    <location>
        <begin position="402"/>
        <end position="419"/>
    </location>
</feature>